<feature type="domain" description="Glycosyltransferase 2-like" evidence="1">
    <location>
        <begin position="10"/>
        <end position="139"/>
    </location>
</feature>
<dbReference type="CDD" id="cd00761">
    <property type="entry name" value="Glyco_tranf_GTA_type"/>
    <property type="match status" value="1"/>
</dbReference>
<evidence type="ECO:0000259" key="1">
    <source>
        <dbReference type="Pfam" id="PF00535"/>
    </source>
</evidence>
<reference evidence="2" key="1">
    <citation type="submission" date="2020-03" db="EMBL/GenBank/DDBJ databases">
        <title>The deep terrestrial virosphere.</title>
        <authorList>
            <person name="Holmfeldt K."/>
            <person name="Nilsson E."/>
            <person name="Simone D."/>
            <person name="Lopez-Fernandez M."/>
            <person name="Wu X."/>
            <person name="de Brujin I."/>
            <person name="Lundin D."/>
            <person name="Andersson A."/>
            <person name="Bertilsson S."/>
            <person name="Dopson M."/>
        </authorList>
    </citation>
    <scope>NUCLEOTIDE SEQUENCE</scope>
    <source>
        <strain evidence="2">TM448B00673</strain>
    </source>
</reference>
<keyword evidence="2" id="KW-0808">Transferase</keyword>
<proteinExistence type="predicted"/>
<protein>
    <submittedName>
        <fullName evidence="2">Putative glycosyltransferase</fullName>
    </submittedName>
</protein>
<dbReference type="InterPro" id="IPR001173">
    <property type="entry name" value="Glyco_trans_2-like"/>
</dbReference>
<dbReference type="InterPro" id="IPR029044">
    <property type="entry name" value="Nucleotide-diphossugar_trans"/>
</dbReference>
<name>A0A6M3XEL3_9ZZZZ</name>
<gene>
    <name evidence="2" type="ORF">TM448B00673_0002</name>
</gene>
<dbReference type="Gene3D" id="3.90.550.10">
    <property type="entry name" value="Spore Coat Polysaccharide Biosynthesis Protein SpsA, Chain A"/>
    <property type="match status" value="1"/>
</dbReference>
<dbReference type="AlphaFoldDB" id="A0A6M3XEL3"/>
<sequence>MLPKSIMKVSILMTTYNKNEMLPNVLYSIIRQNPPFPYEICIIDDCSDIDPEPIIRKFAPNTIYKRLEKHVGFMYAGNNYLDLISKNTDVVVLQSCDVIHVQNNTIEELCKFVREKTISLAEVIDIPININLYQNFDIEIKEILSNWNKYITTIAQKANRERSNTQIDKIEYPLWTKYSGKNYPGWLFFLGAIKREDLEKIEYDKNSCDAVIAPKMKSLNFKAEYPEVKGIHQRHPKTIYYCPIVKECEYDCGRRQGKCQK</sequence>
<dbReference type="SUPFAM" id="SSF53448">
    <property type="entry name" value="Nucleotide-diphospho-sugar transferases"/>
    <property type="match status" value="1"/>
</dbReference>
<dbReference type="Pfam" id="PF00535">
    <property type="entry name" value="Glycos_transf_2"/>
    <property type="match status" value="1"/>
</dbReference>
<evidence type="ECO:0000313" key="2">
    <source>
        <dbReference type="EMBL" id="QJH96231.1"/>
    </source>
</evidence>
<dbReference type="GO" id="GO:0016740">
    <property type="term" value="F:transferase activity"/>
    <property type="evidence" value="ECO:0007669"/>
    <property type="project" value="UniProtKB-KW"/>
</dbReference>
<accession>A0A6M3XEL3</accession>
<organism evidence="2">
    <name type="scientific">viral metagenome</name>
    <dbReference type="NCBI Taxonomy" id="1070528"/>
    <lineage>
        <taxon>unclassified sequences</taxon>
        <taxon>metagenomes</taxon>
        <taxon>organismal metagenomes</taxon>
    </lineage>
</organism>
<dbReference type="EMBL" id="MT144644">
    <property type="protein sequence ID" value="QJH96231.1"/>
    <property type="molecule type" value="Genomic_DNA"/>
</dbReference>